<reference evidence="3 4" key="1">
    <citation type="submission" date="2018-09" db="EMBL/GenBank/DDBJ databases">
        <title>Paenibacillus aracenensis nov. sp. isolated from a cave in southern Spain.</title>
        <authorList>
            <person name="Jurado V."/>
            <person name="Gutierrez-Patricio S."/>
            <person name="Gonzalez-Pimentel J.L."/>
            <person name="Miller A.Z."/>
            <person name="Laiz L."/>
            <person name="Saiz-Jimenez C."/>
        </authorList>
    </citation>
    <scope>NUCLEOTIDE SEQUENCE [LARGE SCALE GENOMIC DNA]</scope>
    <source>
        <strain evidence="3 4">DSM 22867</strain>
    </source>
</reference>
<dbReference type="EMBL" id="QXQA01000002">
    <property type="protein sequence ID" value="RIX59654.1"/>
    <property type="molecule type" value="Genomic_DNA"/>
</dbReference>
<evidence type="ECO:0000313" key="4">
    <source>
        <dbReference type="Proteomes" id="UP000266482"/>
    </source>
</evidence>
<gene>
    <name evidence="3" type="ORF">D3P08_05835</name>
</gene>
<keyword evidence="4" id="KW-1185">Reference proteome</keyword>
<feature type="domain" description="SLH" evidence="2">
    <location>
        <begin position="175"/>
        <end position="238"/>
    </location>
</feature>
<dbReference type="InterPro" id="IPR008965">
    <property type="entry name" value="CBM2/CBM3_carb-bd_dom_sf"/>
</dbReference>
<dbReference type="SUPFAM" id="SSF49384">
    <property type="entry name" value="Carbohydrate-binding domain"/>
    <property type="match status" value="1"/>
</dbReference>
<sequence length="368" mass="39535">MRMKRNSRLARLMLAAVMASGMLSASSSVTASAAAETAAEQNQIATSYSLSITGEHLQKGDTVEVAVQADGMIDVYAFEVVLAYDADKLKWLSAKTDVPGFSVKPIVEDGQVTLAHTLIGKVAGLKGSRELYKLRFEVLQPGESEVALLKVKEIDSKLASKTEDFGSGKGPASAGTSPFKDLAGYGWAEEAIAALASEGIIKGTTENTFSPSSLIKRADFLLLLMRTLELEAPKGRLQQRFPDVKAEVYYADSVAAAGELGIVKGDDLGLFHPEAPITRQEMMILTERALRAADRLSAGADISVLEQYKDRDLIEEYASSSIAVLTGSELVEGDSGRIRPRASANRAQAAVMMFRVYAYLQSEQDSPV</sequence>
<dbReference type="Gene3D" id="2.60.40.680">
    <property type="match status" value="1"/>
</dbReference>
<keyword evidence="1" id="KW-0732">Signal</keyword>
<dbReference type="OrthoDB" id="504962at2"/>
<evidence type="ECO:0000313" key="3">
    <source>
        <dbReference type="EMBL" id="RIX59654.1"/>
    </source>
</evidence>
<feature type="domain" description="SLH" evidence="2">
    <location>
        <begin position="305"/>
        <end position="367"/>
    </location>
</feature>
<dbReference type="PROSITE" id="PS51272">
    <property type="entry name" value="SLH"/>
    <property type="match status" value="3"/>
</dbReference>
<protein>
    <recommendedName>
        <fullName evidence="2">SLH domain-containing protein</fullName>
    </recommendedName>
</protein>
<accession>A0A3A1VH68</accession>
<proteinExistence type="predicted"/>
<feature type="domain" description="SLH" evidence="2">
    <location>
        <begin position="239"/>
        <end position="300"/>
    </location>
</feature>
<comment type="caution">
    <text evidence="3">The sequence shown here is derived from an EMBL/GenBank/DDBJ whole genome shotgun (WGS) entry which is preliminary data.</text>
</comment>
<organism evidence="3 4">
    <name type="scientific">Paenibacillus nanensis</name>
    <dbReference type="NCBI Taxonomy" id="393251"/>
    <lineage>
        <taxon>Bacteria</taxon>
        <taxon>Bacillati</taxon>
        <taxon>Bacillota</taxon>
        <taxon>Bacilli</taxon>
        <taxon>Bacillales</taxon>
        <taxon>Paenibacillaceae</taxon>
        <taxon>Paenibacillus</taxon>
    </lineage>
</organism>
<dbReference type="InterPro" id="IPR001119">
    <property type="entry name" value="SLH_dom"/>
</dbReference>
<dbReference type="Pfam" id="PF00395">
    <property type="entry name" value="SLH"/>
    <property type="match status" value="3"/>
</dbReference>
<dbReference type="CDD" id="cd08547">
    <property type="entry name" value="Type_II_cohesin"/>
    <property type="match status" value="1"/>
</dbReference>
<feature type="signal peptide" evidence="1">
    <location>
        <begin position="1"/>
        <end position="33"/>
    </location>
</feature>
<feature type="chain" id="PRO_5039693287" description="SLH domain-containing protein" evidence="1">
    <location>
        <begin position="34"/>
        <end position="368"/>
    </location>
</feature>
<name>A0A3A1VH68_9BACL</name>
<evidence type="ECO:0000256" key="1">
    <source>
        <dbReference type="SAM" id="SignalP"/>
    </source>
</evidence>
<dbReference type="GO" id="GO:0030246">
    <property type="term" value="F:carbohydrate binding"/>
    <property type="evidence" value="ECO:0007669"/>
    <property type="project" value="InterPro"/>
</dbReference>
<evidence type="ECO:0000259" key="2">
    <source>
        <dbReference type="PROSITE" id="PS51272"/>
    </source>
</evidence>
<dbReference type="AlphaFoldDB" id="A0A3A1VH68"/>
<dbReference type="Proteomes" id="UP000266482">
    <property type="component" value="Unassembled WGS sequence"/>
</dbReference>